<evidence type="ECO:0000313" key="1">
    <source>
        <dbReference type="EMBL" id="KAI4376744.1"/>
    </source>
</evidence>
<comment type="caution">
    <text evidence="1">The sequence shown here is derived from an EMBL/GenBank/DDBJ whole genome shotgun (WGS) entry which is preliminary data.</text>
</comment>
<evidence type="ECO:0000313" key="2">
    <source>
        <dbReference type="Proteomes" id="UP001057402"/>
    </source>
</evidence>
<sequence>MWFSFWKTEKRETRSTGLLLTFAGSPCVDLNNNVAILPAQPGSLVSIIEGAEPPAGAPAQALEVADIVDPPLPPVADRSALSPPAPAPDGDKSDGVTNVASVAVSLVSILLISLMPLMH</sequence>
<protein>
    <submittedName>
        <fullName evidence="1">Uncharacterized protein</fullName>
    </submittedName>
</protein>
<organism evidence="1 2">
    <name type="scientific">Melastoma candidum</name>
    <dbReference type="NCBI Taxonomy" id="119954"/>
    <lineage>
        <taxon>Eukaryota</taxon>
        <taxon>Viridiplantae</taxon>
        <taxon>Streptophyta</taxon>
        <taxon>Embryophyta</taxon>
        <taxon>Tracheophyta</taxon>
        <taxon>Spermatophyta</taxon>
        <taxon>Magnoliopsida</taxon>
        <taxon>eudicotyledons</taxon>
        <taxon>Gunneridae</taxon>
        <taxon>Pentapetalae</taxon>
        <taxon>rosids</taxon>
        <taxon>malvids</taxon>
        <taxon>Myrtales</taxon>
        <taxon>Melastomataceae</taxon>
        <taxon>Melastomatoideae</taxon>
        <taxon>Melastomateae</taxon>
        <taxon>Melastoma</taxon>
    </lineage>
</organism>
<name>A0ACB9RGL5_9MYRT</name>
<accession>A0ACB9RGL5</accession>
<dbReference type="EMBL" id="CM042883">
    <property type="protein sequence ID" value="KAI4376744.1"/>
    <property type="molecule type" value="Genomic_DNA"/>
</dbReference>
<reference evidence="2" key="1">
    <citation type="journal article" date="2023" name="Front. Plant Sci.">
        <title>Chromosomal-level genome assembly of Melastoma candidum provides insights into trichome evolution.</title>
        <authorList>
            <person name="Zhong Y."/>
            <person name="Wu W."/>
            <person name="Sun C."/>
            <person name="Zou P."/>
            <person name="Liu Y."/>
            <person name="Dai S."/>
            <person name="Zhou R."/>
        </authorList>
    </citation>
    <scope>NUCLEOTIDE SEQUENCE [LARGE SCALE GENOMIC DNA]</scope>
</reference>
<keyword evidence="2" id="KW-1185">Reference proteome</keyword>
<proteinExistence type="predicted"/>
<dbReference type="Proteomes" id="UP001057402">
    <property type="component" value="Chromosome 4"/>
</dbReference>
<gene>
    <name evidence="1" type="ORF">MLD38_014470</name>
</gene>